<feature type="region of interest" description="Disordered" evidence="7">
    <location>
        <begin position="111"/>
        <end position="150"/>
    </location>
</feature>
<dbReference type="GO" id="GO:0000981">
    <property type="term" value="F:DNA-binding transcription factor activity, RNA polymerase II-specific"/>
    <property type="evidence" value="ECO:0007669"/>
    <property type="project" value="TreeGrafter"/>
</dbReference>
<evidence type="ECO:0000256" key="3">
    <source>
        <dbReference type="ARBA" id="ARBA00023125"/>
    </source>
</evidence>
<dbReference type="GO" id="GO:0005634">
    <property type="term" value="C:nucleus"/>
    <property type="evidence" value="ECO:0007669"/>
    <property type="project" value="UniProtKB-SubCell"/>
</dbReference>
<feature type="region of interest" description="Disordered" evidence="7">
    <location>
        <begin position="40"/>
        <end position="82"/>
    </location>
</feature>
<evidence type="ECO:0000256" key="1">
    <source>
        <dbReference type="ARBA" id="ARBA00004123"/>
    </source>
</evidence>
<dbReference type="GO" id="GO:0007417">
    <property type="term" value="P:central nervous system development"/>
    <property type="evidence" value="ECO:0007669"/>
    <property type="project" value="UniProtKB-ARBA"/>
</dbReference>
<keyword evidence="4" id="KW-0371">Homeobox</keyword>
<proteinExistence type="predicted"/>
<dbReference type="GO" id="GO:0048598">
    <property type="term" value="P:embryonic morphogenesis"/>
    <property type="evidence" value="ECO:0007669"/>
    <property type="project" value="UniProtKB-ARBA"/>
</dbReference>
<keyword evidence="3" id="KW-0238">DNA-binding</keyword>
<dbReference type="SUPFAM" id="SSF46689">
    <property type="entry name" value="Homeodomain-like"/>
    <property type="match status" value="1"/>
</dbReference>
<dbReference type="InterPro" id="IPR039350">
    <property type="entry name" value="Prospero_homeodomain"/>
</dbReference>
<dbReference type="GO" id="GO:0060042">
    <property type="term" value="P:retina morphogenesis in camera-type eye"/>
    <property type="evidence" value="ECO:0007669"/>
    <property type="project" value="UniProtKB-ARBA"/>
</dbReference>
<dbReference type="GO" id="GO:0000978">
    <property type="term" value="F:RNA polymerase II cis-regulatory region sequence-specific DNA binding"/>
    <property type="evidence" value="ECO:0007669"/>
    <property type="project" value="TreeGrafter"/>
</dbReference>
<evidence type="ECO:0000259" key="8">
    <source>
        <dbReference type="PROSITE" id="PS51818"/>
    </source>
</evidence>
<dbReference type="GO" id="GO:0070309">
    <property type="term" value="P:lens fiber cell morphogenesis"/>
    <property type="evidence" value="ECO:0007669"/>
    <property type="project" value="UniProtKB-ARBA"/>
</dbReference>
<evidence type="ECO:0000256" key="2">
    <source>
        <dbReference type="ARBA" id="ARBA00023015"/>
    </source>
</evidence>
<feature type="compositionally biased region" description="Basic and acidic residues" evidence="7">
    <location>
        <begin position="41"/>
        <end position="54"/>
    </location>
</feature>
<dbReference type="AlphaFoldDB" id="A0A7K6U3H6"/>
<comment type="caution">
    <text evidence="9">The sequence shown here is derived from an EMBL/GenBank/DDBJ whole genome shotgun (WGS) entry which is preliminary data.</text>
</comment>
<gene>
    <name evidence="9" type="primary">Prox1_1</name>
    <name evidence="9" type="ORF">AEGBEN_R12018</name>
</gene>
<feature type="domain" description="Prospero" evidence="8">
    <location>
        <begin position="400"/>
        <end position="558"/>
    </location>
</feature>
<evidence type="ECO:0000256" key="4">
    <source>
        <dbReference type="ARBA" id="ARBA00023155"/>
    </source>
</evidence>
<dbReference type="FunFam" id="1.10.10.500:FF:000001">
    <property type="entry name" value="Prospero homeobox protein 1"/>
    <property type="match status" value="1"/>
</dbReference>
<reference evidence="9 10" key="1">
    <citation type="submission" date="2019-09" db="EMBL/GenBank/DDBJ databases">
        <title>Bird 10,000 Genomes (B10K) Project - Family phase.</title>
        <authorList>
            <person name="Zhang G."/>
        </authorList>
    </citation>
    <scope>NUCLEOTIDE SEQUENCE [LARGE SCALE GENOMIC DNA]</scope>
    <source>
        <strain evidence="9">B10K-DU-029-76</strain>
        <tissue evidence="9">Heart</tissue>
    </source>
</reference>
<dbReference type="Proteomes" id="UP000559068">
    <property type="component" value="Unassembled WGS sequence"/>
</dbReference>
<dbReference type="PANTHER" id="PTHR12198">
    <property type="entry name" value="HOMEOBOX PROTEIN PROSPERO/PROX-1/CEH-26"/>
    <property type="match status" value="1"/>
</dbReference>
<feature type="compositionally biased region" description="Basic and acidic residues" evidence="7">
    <location>
        <begin position="119"/>
        <end position="139"/>
    </location>
</feature>
<comment type="subcellular location">
    <subcellularLocation>
        <location evidence="1">Nucleus</location>
    </subcellularLocation>
</comment>
<dbReference type="Gene3D" id="1.10.10.500">
    <property type="entry name" value="Homeo-prospero domain"/>
    <property type="match status" value="1"/>
</dbReference>
<dbReference type="InterPro" id="IPR009057">
    <property type="entry name" value="Homeodomain-like_sf"/>
</dbReference>
<feature type="non-terminal residue" evidence="9">
    <location>
        <position position="1"/>
    </location>
</feature>
<evidence type="ECO:0000256" key="5">
    <source>
        <dbReference type="ARBA" id="ARBA00023163"/>
    </source>
</evidence>
<dbReference type="InterPro" id="IPR037131">
    <property type="entry name" value="Homeo_prospero_dom_sf"/>
</dbReference>
<dbReference type="PANTHER" id="PTHR12198:SF5">
    <property type="entry name" value="PROSPERO HOMEOBOX PROTEIN 2"/>
    <property type="match status" value="1"/>
</dbReference>
<dbReference type="OrthoDB" id="10038576at2759"/>
<keyword evidence="10" id="KW-1185">Reference proteome</keyword>
<keyword evidence="2" id="KW-0805">Transcription regulation</keyword>
<evidence type="ECO:0000256" key="6">
    <source>
        <dbReference type="ARBA" id="ARBA00023242"/>
    </source>
</evidence>
<dbReference type="GO" id="GO:0035295">
    <property type="term" value="P:tube development"/>
    <property type="evidence" value="ECO:0007669"/>
    <property type="project" value="UniProtKB-ARBA"/>
</dbReference>
<dbReference type="GO" id="GO:0001945">
    <property type="term" value="P:lymph vessel development"/>
    <property type="evidence" value="ECO:0007669"/>
    <property type="project" value="UniProtKB-ARBA"/>
</dbReference>
<dbReference type="GO" id="GO:0048646">
    <property type="term" value="P:anatomical structure formation involved in morphogenesis"/>
    <property type="evidence" value="ECO:0007669"/>
    <property type="project" value="UniProtKB-ARBA"/>
</dbReference>
<accession>A0A7K6U3H6</accession>
<name>A0A7K6U3H6_9AVES</name>
<evidence type="ECO:0000256" key="7">
    <source>
        <dbReference type="SAM" id="MobiDB-lite"/>
    </source>
</evidence>
<feature type="non-terminal residue" evidence="9">
    <location>
        <position position="560"/>
    </location>
</feature>
<keyword evidence="5" id="KW-0804">Transcription</keyword>
<dbReference type="GO" id="GO:0005737">
    <property type="term" value="C:cytoplasm"/>
    <property type="evidence" value="ECO:0007669"/>
    <property type="project" value="UniProtKB-ARBA"/>
</dbReference>
<dbReference type="EMBL" id="VZRW01005876">
    <property type="protein sequence ID" value="NWX16715.1"/>
    <property type="molecule type" value="Genomic_DNA"/>
</dbReference>
<keyword evidence="6" id="KW-0539">Nucleus</keyword>
<dbReference type="GO" id="GO:0070365">
    <property type="term" value="P:hepatocyte differentiation"/>
    <property type="evidence" value="ECO:0007669"/>
    <property type="project" value="UniProtKB-ARBA"/>
</dbReference>
<dbReference type="PROSITE" id="PS51818">
    <property type="entry name" value="HOMEO_PROSPERO"/>
    <property type="match status" value="1"/>
</dbReference>
<dbReference type="InterPro" id="IPR023082">
    <property type="entry name" value="Homeo_prospero_dom"/>
</dbReference>
<evidence type="ECO:0000313" key="10">
    <source>
        <dbReference type="Proteomes" id="UP000559068"/>
    </source>
</evidence>
<dbReference type="GO" id="GO:0031016">
    <property type="term" value="P:pancreas development"/>
    <property type="evidence" value="ECO:0007669"/>
    <property type="project" value="UniProtKB-ARBA"/>
</dbReference>
<sequence length="560" mass="60913">DRDQLSDEHLRAKRARVESIIQGMSLPPTPSAFGTSLEAAFGHERERGGELPRESKRKPRVPQQGMGAAGRVAPGGGRPQAEGCQQLKEQLCFLEQQLRRLQEKFSQVCDSGDTTQTKEGAEKAHPLPGKPGDRLDKDSAAATNDPCKVPLWRSIPGVHRQEEDEGRGSADGLSSAARVLSQALKHELAGVTSRVVDSVLKTVWPKAASQLLQQHCSLPVPGPGARRGCFAAGKYRKPLAKPSPMNVLGSPQAAVLPGASEKSLGSHAGPFSSKGVRKPCQVPSMGYPLGSAAPVQDSQLLSQLQGCGQHGPWGNSSGGSPSALEGCPLEPLDLHWGTVKLRSSVVRQQQQHPLPLSPADVESLALLPAGRDGHGELQAGHAEPIRLLRARLSLTPRQIQEALTPGHLKKAKLMFFFTRYPSSTLLKTYFLDVQFSRCITSQLIKWFSNFREFYYIQVEKFARQALLEGVVDASALRVSRDSELFRALNTHYNKGNDFEVPGRFLEVASVTLREFFSAVRAGKDADPSWKKPIYKIISKLDSDIPEGFKAAGCSQELLRS</sequence>
<organism evidence="9 10">
    <name type="scientific">Aegotheles bennettii</name>
    <dbReference type="NCBI Taxonomy" id="48278"/>
    <lineage>
        <taxon>Eukaryota</taxon>
        <taxon>Metazoa</taxon>
        <taxon>Chordata</taxon>
        <taxon>Craniata</taxon>
        <taxon>Vertebrata</taxon>
        <taxon>Euteleostomi</taxon>
        <taxon>Archelosauria</taxon>
        <taxon>Archosauria</taxon>
        <taxon>Dinosauria</taxon>
        <taxon>Saurischia</taxon>
        <taxon>Theropoda</taxon>
        <taxon>Coelurosauria</taxon>
        <taxon>Aves</taxon>
        <taxon>Neognathae</taxon>
        <taxon>Neoaves</taxon>
        <taxon>Strisores</taxon>
        <taxon>Caprimulgiformes</taxon>
        <taxon>Aegothelidae</taxon>
        <taxon>Aegotheles</taxon>
    </lineage>
</organism>
<dbReference type="Pfam" id="PF05044">
    <property type="entry name" value="HPD"/>
    <property type="match status" value="1"/>
</dbReference>
<evidence type="ECO:0000313" key="9">
    <source>
        <dbReference type="EMBL" id="NWX16715.1"/>
    </source>
</evidence>
<protein>
    <submittedName>
        <fullName evidence="9">PROX1 protein</fullName>
    </submittedName>
</protein>